<feature type="transmembrane region" description="Helical" evidence="12">
    <location>
        <begin position="6"/>
        <end position="32"/>
    </location>
</feature>
<evidence type="ECO:0000256" key="9">
    <source>
        <dbReference type="ARBA" id="ARBA00023136"/>
    </source>
</evidence>
<dbReference type="EMBL" id="JALJOS010000073">
    <property type="protein sequence ID" value="KAK9817361.1"/>
    <property type="molecule type" value="Genomic_DNA"/>
</dbReference>
<evidence type="ECO:0000256" key="5">
    <source>
        <dbReference type="ARBA" id="ARBA00022692"/>
    </source>
</evidence>
<keyword evidence="5 12" id="KW-0812">Transmembrane</keyword>
<keyword evidence="4" id="KW-0808">Transferase</keyword>
<evidence type="ECO:0000313" key="14">
    <source>
        <dbReference type="Proteomes" id="UP001438707"/>
    </source>
</evidence>
<evidence type="ECO:0000256" key="6">
    <source>
        <dbReference type="ARBA" id="ARBA00022824"/>
    </source>
</evidence>
<evidence type="ECO:0000256" key="8">
    <source>
        <dbReference type="ARBA" id="ARBA00023098"/>
    </source>
</evidence>
<feature type="region of interest" description="Disordered" evidence="11">
    <location>
        <begin position="118"/>
        <end position="140"/>
    </location>
</feature>
<name>A0AAW1PUM5_9CHLO</name>
<evidence type="ECO:0000256" key="11">
    <source>
        <dbReference type="SAM" id="MobiDB-lite"/>
    </source>
</evidence>
<dbReference type="InterPro" id="IPR007130">
    <property type="entry name" value="DAGAT"/>
</dbReference>
<keyword evidence="6" id="KW-0256">Endoplasmic reticulum</keyword>
<evidence type="ECO:0000256" key="3">
    <source>
        <dbReference type="ARBA" id="ARBA00022516"/>
    </source>
</evidence>
<evidence type="ECO:0000313" key="13">
    <source>
        <dbReference type="EMBL" id="KAK9817361.1"/>
    </source>
</evidence>
<evidence type="ECO:0008006" key="15">
    <source>
        <dbReference type="Google" id="ProtNLM"/>
    </source>
</evidence>
<feature type="transmembrane region" description="Helical" evidence="12">
    <location>
        <begin position="228"/>
        <end position="253"/>
    </location>
</feature>
<comment type="similarity">
    <text evidence="2">Belongs to the diacylglycerol acyltransferase family.</text>
</comment>
<evidence type="ECO:0000256" key="10">
    <source>
        <dbReference type="ARBA" id="ARBA00023315"/>
    </source>
</evidence>
<dbReference type="PANTHER" id="PTHR12317">
    <property type="entry name" value="DIACYLGLYCEROL O-ACYLTRANSFERASE"/>
    <property type="match status" value="1"/>
</dbReference>
<evidence type="ECO:0000256" key="1">
    <source>
        <dbReference type="ARBA" id="ARBA00004477"/>
    </source>
</evidence>
<evidence type="ECO:0000256" key="2">
    <source>
        <dbReference type="ARBA" id="ARBA00005420"/>
    </source>
</evidence>
<accession>A0AAW1PUM5</accession>
<keyword evidence="9 12" id="KW-0472">Membrane</keyword>
<dbReference type="AlphaFoldDB" id="A0AAW1PUM5"/>
<feature type="transmembrane region" description="Helical" evidence="12">
    <location>
        <begin position="329"/>
        <end position="356"/>
    </location>
</feature>
<dbReference type="GO" id="GO:0006629">
    <property type="term" value="P:lipid metabolic process"/>
    <property type="evidence" value="ECO:0007669"/>
    <property type="project" value="UniProtKB-KW"/>
</dbReference>
<dbReference type="GO" id="GO:0005789">
    <property type="term" value="C:endoplasmic reticulum membrane"/>
    <property type="evidence" value="ECO:0007669"/>
    <property type="project" value="UniProtKB-SubCell"/>
</dbReference>
<evidence type="ECO:0000256" key="7">
    <source>
        <dbReference type="ARBA" id="ARBA00022989"/>
    </source>
</evidence>
<comment type="caution">
    <text evidence="13">The sequence shown here is derived from an EMBL/GenBank/DDBJ whole genome shotgun (WGS) entry which is preliminary data.</text>
</comment>
<protein>
    <recommendedName>
        <fullName evidence="15">Diacylglycerol O-acyltransferase</fullName>
    </recommendedName>
</protein>
<evidence type="ECO:0000256" key="12">
    <source>
        <dbReference type="SAM" id="Phobius"/>
    </source>
</evidence>
<comment type="subcellular location">
    <subcellularLocation>
        <location evidence="1">Endoplasmic reticulum membrane</location>
        <topology evidence="1">Multi-pass membrane protein</topology>
    </subcellularLocation>
</comment>
<sequence>MYKTLAAYTFAALYIFLPSVPVTHALGLLAHLPRSAKLKHLFLYPLHGGREHVIFQMVSWAVWAGSVLIALPVATSRPWKAIPLAHVEALSGAAAFGTVFAELFMIKSLLVFDPKAPKLKTDDQQPDSQPPSPMWNRSRLPTKPHASAAIVAIGILWMVMGGGLLLATEYLEEQATRLTYYIFAFCCLVVGATTTHGLGGKLRHPAPPEDGMIARSGYRFWQPFRGGVAFIATQAAGWALFSLAAAFMIWTVIQLAQGMAYCVQCWALMTGATMFAAQLLLGVSVLTHEGAPCKKLKQLLGVSVLTYKGAPGKVLETVANPVRSAAPLLALWLPMLATFTPIHSFATVVVLTFFLLPANYAAAFWVGSLTVYYLLTGFGAPEHTGAREWGLVVGLYQRYMLASLQWWFGNVEVVKHGQTGFSPHQRYLLGYSPHGLFPIGAAYLQFLPTFRAIAGPMRTATVVASAIFYPPVIRDICSWCGLRVVARRTIIRALKDKGAVILVPGGQAELVLTWRMFRQNPRGKREYVVYTRHKGFIKLAIEQQAHLVPILVLGEICSLRNFIDIPALQQWTYKKIGFPVPYLVVGWGGCTPLPMAGRGLRFIIGEPIQPPLLEPGQQVDQSAIDKLHQAYYSQVSEMWAAHQPTFPGYEDVELVLYP</sequence>
<keyword evidence="7 12" id="KW-1133">Transmembrane helix</keyword>
<feature type="transmembrane region" description="Helical" evidence="12">
    <location>
        <begin position="53"/>
        <end position="73"/>
    </location>
</feature>
<dbReference type="GO" id="GO:0004144">
    <property type="term" value="F:diacylglycerol O-acyltransferase activity"/>
    <property type="evidence" value="ECO:0007669"/>
    <property type="project" value="UniProtKB-ARBA"/>
</dbReference>
<keyword evidence="10" id="KW-0012">Acyltransferase</keyword>
<feature type="transmembrane region" description="Helical" evidence="12">
    <location>
        <begin position="93"/>
        <end position="112"/>
    </location>
</feature>
<dbReference type="PANTHER" id="PTHR12317:SF34">
    <property type="entry name" value="ACYLTRANSFERASE"/>
    <property type="match status" value="1"/>
</dbReference>
<reference evidence="13 14" key="1">
    <citation type="journal article" date="2024" name="Nat. Commun.">
        <title>Phylogenomics reveals the evolutionary origins of lichenization in chlorophyte algae.</title>
        <authorList>
            <person name="Puginier C."/>
            <person name="Libourel C."/>
            <person name="Otte J."/>
            <person name="Skaloud P."/>
            <person name="Haon M."/>
            <person name="Grisel S."/>
            <person name="Petersen M."/>
            <person name="Berrin J.G."/>
            <person name="Delaux P.M."/>
            <person name="Dal Grande F."/>
            <person name="Keller J."/>
        </authorList>
    </citation>
    <scope>NUCLEOTIDE SEQUENCE [LARGE SCALE GENOMIC DNA]</scope>
    <source>
        <strain evidence="13 14">SAG 2145</strain>
    </source>
</reference>
<keyword evidence="3" id="KW-0444">Lipid biosynthesis</keyword>
<feature type="transmembrane region" description="Helical" evidence="12">
    <location>
        <begin position="178"/>
        <end position="198"/>
    </location>
</feature>
<keyword evidence="14" id="KW-1185">Reference proteome</keyword>
<gene>
    <name evidence="13" type="ORF">WJX74_002326</name>
</gene>
<dbReference type="Pfam" id="PF03982">
    <property type="entry name" value="DAGAT"/>
    <property type="match status" value="1"/>
</dbReference>
<evidence type="ECO:0000256" key="4">
    <source>
        <dbReference type="ARBA" id="ARBA00022679"/>
    </source>
</evidence>
<feature type="transmembrane region" description="Helical" evidence="12">
    <location>
        <begin position="146"/>
        <end position="166"/>
    </location>
</feature>
<proteinExistence type="inferred from homology"/>
<organism evidence="13 14">
    <name type="scientific">Apatococcus lobatus</name>
    <dbReference type="NCBI Taxonomy" id="904363"/>
    <lineage>
        <taxon>Eukaryota</taxon>
        <taxon>Viridiplantae</taxon>
        <taxon>Chlorophyta</taxon>
        <taxon>core chlorophytes</taxon>
        <taxon>Trebouxiophyceae</taxon>
        <taxon>Chlorellales</taxon>
        <taxon>Chlorellaceae</taxon>
        <taxon>Apatococcus</taxon>
    </lineage>
</organism>
<dbReference type="Proteomes" id="UP001438707">
    <property type="component" value="Unassembled WGS sequence"/>
</dbReference>
<feature type="transmembrane region" description="Helical" evidence="12">
    <location>
        <begin position="265"/>
        <end position="287"/>
    </location>
</feature>
<keyword evidence="8" id="KW-0443">Lipid metabolism</keyword>